<feature type="domain" description="Dienelactone hydrolase" evidence="1">
    <location>
        <begin position="55"/>
        <end position="221"/>
    </location>
</feature>
<evidence type="ECO:0000313" key="3">
    <source>
        <dbReference type="Proteomes" id="UP000812966"/>
    </source>
</evidence>
<dbReference type="SUPFAM" id="SSF53474">
    <property type="entry name" value="alpha/beta-Hydrolases"/>
    <property type="match status" value="1"/>
</dbReference>
<evidence type="ECO:0000313" key="2">
    <source>
        <dbReference type="EMBL" id="KAG7532159.1"/>
    </source>
</evidence>
<gene>
    <name evidence="2" type="ORF">FFLO_03787</name>
</gene>
<accession>A0A8K0NSU3</accession>
<dbReference type="Proteomes" id="UP000812966">
    <property type="component" value="Unassembled WGS sequence"/>
</dbReference>
<sequence length="289" mass="32515">MARSCADDCLAVKLQAGERKGTYFDLELPISGTVKTYLTAPDGHTKTQVEADKADKIVLWMSDIYGPHFINNCLFMDWLASQGYLVISPDYFYGEQVAELNKNPDFTLSDFIPKWLIKVDDGQGNQVQKTTLLLREWMPRVKQMFGNPDTKYGIVGFCFGAPYVLDYCTTSEVSAGSIIHPARCDSDVVFHKLKQPLYASLAEQDSHFPPPRRRALEVALTGLASPEAPDGDAHDDNLVGTGGYDYQIHIYSGVRHGFALRANLDIERVRWAKERTAESLKSWFDRFLC</sequence>
<dbReference type="Gene3D" id="3.40.50.1820">
    <property type="entry name" value="alpha/beta hydrolase"/>
    <property type="match status" value="1"/>
</dbReference>
<dbReference type="PANTHER" id="PTHR17630">
    <property type="entry name" value="DIENELACTONE HYDROLASE"/>
    <property type="match status" value="1"/>
</dbReference>
<name>A0A8K0NSU3_9TREE</name>
<comment type="caution">
    <text evidence="2">The sequence shown here is derived from an EMBL/GenBank/DDBJ whole genome shotgun (WGS) entry which is preliminary data.</text>
</comment>
<evidence type="ECO:0000259" key="1">
    <source>
        <dbReference type="Pfam" id="PF01738"/>
    </source>
</evidence>
<protein>
    <recommendedName>
        <fullName evidence="1">Dienelactone hydrolase domain-containing protein</fullName>
    </recommendedName>
</protein>
<dbReference type="Pfam" id="PF01738">
    <property type="entry name" value="DLH"/>
    <property type="match status" value="1"/>
</dbReference>
<keyword evidence="3" id="KW-1185">Reference proteome</keyword>
<dbReference type="InterPro" id="IPR029058">
    <property type="entry name" value="AB_hydrolase_fold"/>
</dbReference>
<dbReference type="InterPro" id="IPR002925">
    <property type="entry name" value="Dienelactn_hydro"/>
</dbReference>
<dbReference type="GO" id="GO:0016787">
    <property type="term" value="F:hydrolase activity"/>
    <property type="evidence" value="ECO:0007669"/>
    <property type="project" value="InterPro"/>
</dbReference>
<dbReference type="PANTHER" id="PTHR17630:SF44">
    <property type="entry name" value="PROTEIN AIM2"/>
    <property type="match status" value="1"/>
</dbReference>
<proteinExistence type="predicted"/>
<dbReference type="EMBL" id="JABELV010000072">
    <property type="protein sequence ID" value="KAG7532159.1"/>
    <property type="molecule type" value="Genomic_DNA"/>
</dbReference>
<reference evidence="2" key="1">
    <citation type="submission" date="2020-04" db="EMBL/GenBank/DDBJ databases">
        <title>Analysis of mating type loci in Filobasidium floriforme.</title>
        <authorList>
            <person name="Nowrousian M."/>
        </authorList>
    </citation>
    <scope>NUCLEOTIDE SEQUENCE</scope>
    <source>
        <strain evidence="2">CBS 6242</strain>
    </source>
</reference>
<organism evidence="2 3">
    <name type="scientific">Filobasidium floriforme</name>
    <dbReference type="NCBI Taxonomy" id="5210"/>
    <lineage>
        <taxon>Eukaryota</taxon>
        <taxon>Fungi</taxon>
        <taxon>Dikarya</taxon>
        <taxon>Basidiomycota</taxon>
        <taxon>Agaricomycotina</taxon>
        <taxon>Tremellomycetes</taxon>
        <taxon>Filobasidiales</taxon>
        <taxon>Filobasidiaceae</taxon>
        <taxon>Filobasidium</taxon>
    </lineage>
</organism>
<dbReference type="AlphaFoldDB" id="A0A8K0NSU3"/>